<feature type="compositionally biased region" description="Basic and acidic residues" evidence="1">
    <location>
        <begin position="329"/>
        <end position="357"/>
    </location>
</feature>
<organism evidence="2">
    <name type="scientific">uncultured Rubrobacteraceae bacterium</name>
    <dbReference type="NCBI Taxonomy" id="349277"/>
    <lineage>
        <taxon>Bacteria</taxon>
        <taxon>Bacillati</taxon>
        <taxon>Actinomycetota</taxon>
        <taxon>Rubrobacteria</taxon>
        <taxon>Rubrobacterales</taxon>
        <taxon>Rubrobacteraceae</taxon>
        <taxon>environmental samples</taxon>
    </lineage>
</organism>
<feature type="compositionally biased region" description="Basic and acidic residues" evidence="1">
    <location>
        <begin position="168"/>
        <end position="183"/>
    </location>
</feature>
<feature type="compositionally biased region" description="Basic and acidic residues" evidence="1">
    <location>
        <begin position="688"/>
        <end position="699"/>
    </location>
</feature>
<feature type="compositionally biased region" description="Basic and acidic residues" evidence="1">
    <location>
        <begin position="759"/>
        <end position="772"/>
    </location>
</feature>
<dbReference type="InterPro" id="IPR020719">
    <property type="entry name" value="RNA3'_term_phos_cycl-like_CS"/>
</dbReference>
<feature type="compositionally biased region" description="Basic residues" evidence="1">
    <location>
        <begin position="773"/>
        <end position="792"/>
    </location>
</feature>
<feature type="compositionally biased region" description="Basic residues" evidence="1">
    <location>
        <begin position="803"/>
        <end position="829"/>
    </location>
</feature>
<evidence type="ECO:0000256" key="1">
    <source>
        <dbReference type="SAM" id="MobiDB-lite"/>
    </source>
</evidence>
<feature type="region of interest" description="Disordered" evidence="1">
    <location>
        <begin position="73"/>
        <end position="107"/>
    </location>
</feature>
<feature type="compositionally biased region" description="Basic and acidic residues" evidence="1">
    <location>
        <begin position="793"/>
        <end position="802"/>
    </location>
</feature>
<dbReference type="AlphaFoldDB" id="A0A6J4PT07"/>
<feature type="compositionally biased region" description="Basic residues" evidence="1">
    <location>
        <begin position="551"/>
        <end position="576"/>
    </location>
</feature>
<feature type="compositionally biased region" description="Gly residues" evidence="1">
    <location>
        <begin position="73"/>
        <end position="99"/>
    </location>
</feature>
<feature type="compositionally biased region" description="Basic residues" evidence="1">
    <location>
        <begin position="446"/>
        <end position="455"/>
    </location>
</feature>
<sequence length="852" mass="95722">EGLLRARRVRLPFQVGRAGCLGRHPHLQRHLRPRPLRASERRRLRGLELRGREGPERHVRRVRGLPGGAYGRLYGGRSGGKGPAFSGRPGGGAGGGPQDGRGPVRGLLRGLRGRTFHLQGRGEVLRDRCVQRLHRPDPQRGRGGQGEGSLRRAQHLRHGGAGRLPGPRGREQRGRQAGREVRLPLRGAYPDLRLRDAGRRRGPRGHRGGERVDLARDHLLYRRRLRHVRLRLDALDDARPRARDRLCPLCREPLQGGARRLLDGGGRGADRGDGGAFDLLLRNRGPDRAVGVALLPVHVHAFDRRVWRGRGLRLRPRGAYVPAGTSRRPRAEGEPPAHPAPERRAGLRLLEPERRGGDAASAGRDPARRRHPRGPALSRDAHEGGYPGSDGPAPEVRVSRGRRPAQGELRVRGPEPDGGRRRHGPRPADGRRPRRYEGSRREDTRRGRRRPRRERLHGWGEGRPRLRHAARRCPLGRRERGLRKGGRARRGADPAADRAEHRRRGPAATRRARGDVRLRPAGYRGAGQGRGRAAGGRGGKGRRGRDPGRGRAPRRRRGGPARSRSPRGRLRRRGRHPGGGGQLLEAPGGPRVRGVAQRGRFLRGRGPHARPGRHRAEPVHPEGLRRGRRGARRGSAGGDELPRRRALGGAEGLYREPLQEGAARGGVRDRGDVPDPALHLPLGPSSFEGRDREHPEPHRELRCRGLCLPGRQLLRPAELHASRLRGRDLTHLDVLHDLRGLDGLRGLLALPHPRGLRERRLEHGERLQGPRGDRRHHHVGRGHHHRRHRRLRVYRDHPDQGRRPRPGRRRLRGRHRYPHPPRPRHHAYPRRLELVARRTQGDLPRRRQQEGL</sequence>
<name>A0A6J4PT07_9ACTN</name>
<feature type="compositionally biased region" description="Basic and acidic residues" evidence="1">
    <location>
        <begin position="490"/>
        <end position="500"/>
    </location>
</feature>
<feature type="region of interest" description="Disordered" evidence="1">
    <location>
        <begin position="127"/>
        <end position="210"/>
    </location>
</feature>
<reference evidence="2" key="1">
    <citation type="submission" date="2020-02" db="EMBL/GenBank/DDBJ databases">
        <authorList>
            <person name="Meier V. D."/>
        </authorList>
    </citation>
    <scope>NUCLEOTIDE SEQUENCE</scope>
    <source>
        <strain evidence="2">AVDCRST_MAG03</strain>
    </source>
</reference>
<feature type="compositionally biased region" description="Basic and acidic residues" evidence="1">
    <location>
        <begin position="127"/>
        <end position="140"/>
    </location>
</feature>
<accession>A0A6J4PT07</accession>
<feature type="compositionally biased region" description="Basic and acidic residues" evidence="1">
    <location>
        <begin position="426"/>
        <end position="445"/>
    </location>
</feature>
<dbReference type="PROSITE" id="PS01287">
    <property type="entry name" value="RTC"/>
    <property type="match status" value="1"/>
</dbReference>
<feature type="compositionally biased region" description="Basic and acidic residues" evidence="1">
    <location>
        <begin position="614"/>
        <end position="625"/>
    </location>
</feature>
<feature type="region of interest" description="Disordered" evidence="1">
    <location>
        <begin position="318"/>
        <end position="699"/>
    </location>
</feature>
<evidence type="ECO:0000313" key="2">
    <source>
        <dbReference type="EMBL" id="CAA9422699.1"/>
    </source>
</evidence>
<feature type="region of interest" description="Disordered" evidence="1">
    <location>
        <begin position="759"/>
        <end position="831"/>
    </location>
</feature>
<proteinExistence type="predicted"/>
<protein>
    <submittedName>
        <fullName evidence="2">Uncharacterized RND family transporter</fullName>
    </submittedName>
</protein>
<feature type="compositionally biased region" description="Basic and acidic residues" evidence="1">
    <location>
        <begin position="409"/>
        <end position="419"/>
    </location>
</feature>
<gene>
    <name evidence="2" type="ORF">AVDCRST_MAG03-2663</name>
</gene>
<feature type="compositionally biased region" description="Basic residues" evidence="1">
    <location>
        <begin position="600"/>
        <end position="613"/>
    </location>
</feature>
<feature type="non-terminal residue" evidence="2">
    <location>
        <position position="1"/>
    </location>
</feature>
<feature type="non-terminal residue" evidence="2">
    <location>
        <position position="852"/>
    </location>
</feature>
<feature type="compositionally biased region" description="Gly residues" evidence="1">
    <location>
        <begin position="524"/>
        <end position="538"/>
    </location>
</feature>
<dbReference type="EMBL" id="CADCUT010000159">
    <property type="protein sequence ID" value="CAA9422699.1"/>
    <property type="molecule type" value="Genomic_DNA"/>
</dbReference>
<feature type="compositionally biased region" description="Basic residues" evidence="1">
    <location>
        <begin position="465"/>
        <end position="489"/>
    </location>
</feature>